<gene>
    <name evidence="2" type="ORF">IAC63_01320</name>
</gene>
<proteinExistence type="predicted"/>
<keyword evidence="1" id="KW-0732">Signal</keyword>
<evidence type="ECO:0008006" key="4">
    <source>
        <dbReference type="Google" id="ProtNLM"/>
    </source>
</evidence>
<protein>
    <recommendedName>
        <fullName evidence="4">Lipoprotein</fullName>
    </recommendedName>
</protein>
<evidence type="ECO:0000313" key="3">
    <source>
        <dbReference type="Proteomes" id="UP000824142"/>
    </source>
</evidence>
<dbReference type="Proteomes" id="UP000824142">
    <property type="component" value="Unassembled WGS sequence"/>
</dbReference>
<accession>A0A9D1MRR2</accession>
<evidence type="ECO:0000313" key="2">
    <source>
        <dbReference type="EMBL" id="HIU65261.1"/>
    </source>
</evidence>
<organism evidence="2 3">
    <name type="scientific">Candidatus Enterousia avicola</name>
    <dbReference type="NCBI Taxonomy" id="2840787"/>
    <lineage>
        <taxon>Bacteria</taxon>
        <taxon>Pseudomonadati</taxon>
        <taxon>Pseudomonadota</taxon>
        <taxon>Alphaproteobacteria</taxon>
        <taxon>Candidatus Enterousia</taxon>
    </lineage>
</organism>
<comment type="caution">
    <text evidence="2">The sequence shown here is derived from an EMBL/GenBank/DDBJ whole genome shotgun (WGS) entry which is preliminary data.</text>
</comment>
<feature type="chain" id="PRO_5038519499" description="Lipoprotein" evidence="1">
    <location>
        <begin position="19"/>
        <end position="198"/>
    </location>
</feature>
<evidence type="ECO:0000256" key="1">
    <source>
        <dbReference type="SAM" id="SignalP"/>
    </source>
</evidence>
<reference evidence="2" key="2">
    <citation type="journal article" date="2021" name="PeerJ">
        <title>Extensive microbial diversity within the chicken gut microbiome revealed by metagenomics and culture.</title>
        <authorList>
            <person name="Gilroy R."/>
            <person name="Ravi A."/>
            <person name="Getino M."/>
            <person name="Pursley I."/>
            <person name="Horton D.L."/>
            <person name="Alikhan N.F."/>
            <person name="Baker D."/>
            <person name="Gharbi K."/>
            <person name="Hall N."/>
            <person name="Watson M."/>
            <person name="Adriaenssens E.M."/>
            <person name="Foster-Nyarko E."/>
            <person name="Jarju S."/>
            <person name="Secka A."/>
            <person name="Antonio M."/>
            <person name="Oren A."/>
            <person name="Chaudhuri R.R."/>
            <person name="La Ragione R."/>
            <person name="Hildebrand F."/>
            <person name="Pallen M.J."/>
        </authorList>
    </citation>
    <scope>NUCLEOTIDE SEQUENCE</scope>
    <source>
        <strain evidence="2">CHK136-897</strain>
    </source>
</reference>
<feature type="signal peptide" evidence="1">
    <location>
        <begin position="1"/>
        <end position="18"/>
    </location>
</feature>
<dbReference type="PROSITE" id="PS51257">
    <property type="entry name" value="PROKAR_LIPOPROTEIN"/>
    <property type="match status" value="1"/>
</dbReference>
<dbReference type="AlphaFoldDB" id="A0A9D1MRR2"/>
<sequence length="198" mass="22296">MKKIFLMLAMLAGLGACASGMHDEVIARSDELSSRPSWVKDDAPIEVKNGDMFVTSMATVRSDRANIAQGYRIAENQAKTDLSNAIKTEIKTNFVDAQEGIEGDQYRTEFLSIEKSEIAFSGLTPANRYWEKVLVTNADGDKEMEYRFYVRMKIKESDFKKQMNDFLNGNKGLSAEFNKRVTDTVNEFTMSHTTSTAE</sequence>
<dbReference type="EMBL" id="DVNO01000009">
    <property type="protein sequence ID" value="HIU65261.1"/>
    <property type="molecule type" value="Genomic_DNA"/>
</dbReference>
<name>A0A9D1MRR2_9PROT</name>
<reference evidence="2" key="1">
    <citation type="submission" date="2020-10" db="EMBL/GenBank/DDBJ databases">
        <authorList>
            <person name="Gilroy R."/>
        </authorList>
    </citation>
    <scope>NUCLEOTIDE SEQUENCE</scope>
    <source>
        <strain evidence="2">CHK136-897</strain>
    </source>
</reference>